<sequence length="78" mass="8275">MGGLTLQVAEGERPFGDAGLSALKDADGHLKFPAIGHRARTADDEKQCGDVFHGSKPLAANNDSRRTKVPGLDFKASR</sequence>
<dbReference type="Proteomes" id="UP000046122">
    <property type="component" value="Unassembled WGS sequence"/>
</dbReference>
<reference evidence="2 3" key="1">
    <citation type="submission" date="2014-08" db="EMBL/GenBank/DDBJ databases">
        <authorList>
            <person name="Moulin Lionel"/>
        </authorList>
    </citation>
    <scope>NUCLEOTIDE SEQUENCE [LARGE SCALE GENOMIC DNA]</scope>
</reference>
<accession>A0A090FZY1</accession>
<evidence type="ECO:0000313" key="3">
    <source>
        <dbReference type="Proteomes" id="UP000046122"/>
    </source>
</evidence>
<evidence type="ECO:0000256" key="1">
    <source>
        <dbReference type="SAM" id="MobiDB-lite"/>
    </source>
</evidence>
<proteinExistence type="predicted"/>
<evidence type="ECO:0000313" key="2">
    <source>
        <dbReference type="EMBL" id="CDX48901.1"/>
    </source>
</evidence>
<organism evidence="2 3">
    <name type="scientific">Mesorhizobium plurifarium</name>
    <dbReference type="NCBI Taxonomy" id="69974"/>
    <lineage>
        <taxon>Bacteria</taxon>
        <taxon>Pseudomonadati</taxon>
        <taxon>Pseudomonadota</taxon>
        <taxon>Alphaproteobacteria</taxon>
        <taxon>Hyphomicrobiales</taxon>
        <taxon>Phyllobacteriaceae</taxon>
        <taxon>Mesorhizobium</taxon>
    </lineage>
</organism>
<protein>
    <submittedName>
        <fullName evidence="2">Uncharacterized protein</fullName>
    </submittedName>
</protein>
<feature type="region of interest" description="Disordered" evidence="1">
    <location>
        <begin position="53"/>
        <end position="78"/>
    </location>
</feature>
<dbReference type="EMBL" id="CCNE01000001">
    <property type="protein sequence ID" value="CDX48901.1"/>
    <property type="molecule type" value="Genomic_DNA"/>
</dbReference>
<gene>
    <name evidence="2" type="ORF">MPL3365_10099</name>
</gene>
<dbReference type="AlphaFoldDB" id="A0A090FZY1"/>
<name>A0A090FZY1_MESPL</name>